<organism evidence="1 2">
    <name type="scientific">Apatococcus lobatus</name>
    <dbReference type="NCBI Taxonomy" id="904363"/>
    <lineage>
        <taxon>Eukaryota</taxon>
        <taxon>Viridiplantae</taxon>
        <taxon>Chlorophyta</taxon>
        <taxon>core chlorophytes</taxon>
        <taxon>Trebouxiophyceae</taxon>
        <taxon>Chlorellales</taxon>
        <taxon>Chlorellaceae</taxon>
        <taxon>Apatococcus</taxon>
    </lineage>
</organism>
<evidence type="ECO:0000313" key="2">
    <source>
        <dbReference type="Proteomes" id="UP001438707"/>
    </source>
</evidence>
<keyword evidence="2" id="KW-1185">Reference proteome</keyword>
<reference evidence="1 2" key="1">
    <citation type="journal article" date="2024" name="Nat. Commun.">
        <title>Phylogenomics reveals the evolutionary origins of lichenization in chlorophyte algae.</title>
        <authorList>
            <person name="Puginier C."/>
            <person name="Libourel C."/>
            <person name="Otte J."/>
            <person name="Skaloud P."/>
            <person name="Haon M."/>
            <person name="Grisel S."/>
            <person name="Petersen M."/>
            <person name="Berrin J.G."/>
            <person name="Delaux P.M."/>
            <person name="Dal Grande F."/>
            <person name="Keller J."/>
        </authorList>
    </citation>
    <scope>NUCLEOTIDE SEQUENCE [LARGE SCALE GENOMIC DNA]</scope>
    <source>
        <strain evidence="1 2">SAG 2145</strain>
    </source>
</reference>
<proteinExistence type="predicted"/>
<dbReference type="EMBL" id="JALJOS010000102">
    <property type="protein sequence ID" value="KAK9815985.1"/>
    <property type="molecule type" value="Genomic_DNA"/>
</dbReference>
<comment type="caution">
    <text evidence="1">The sequence shown here is derived from an EMBL/GenBank/DDBJ whole genome shotgun (WGS) entry which is preliminary data.</text>
</comment>
<protein>
    <submittedName>
        <fullName evidence="1">Uncharacterized protein</fullName>
    </submittedName>
</protein>
<sequence>MPLRCHGALEAVSSDVSCYAGLCNGLRRSPEGQGFHRHGVESVRPVVSHVPDARLEYEHAVLRRVNNETIDTESRCIWGCDKIPPASGLSSKKIILCHLRG</sequence>
<gene>
    <name evidence="1" type="ORF">WJX74_003315</name>
</gene>
<dbReference type="AlphaFoldDB" id="A0AAW1Q1G7"/>
<name>A0AAW1Q1G7_9CHLO</name>
<dbReference type="Proteomes" id="UP001438707">
    <property type="component" value="Unassembled WGS sequence"/>
</dbReference>
<accession>A0AAW1Q1G7</accession>
<evidence type="ECO:0000313" key="1">
    <source>
        <dbReference type="EMBL" id="KAK9815985.1"/>
    </source>
</evidence>